<dbReference type="CDD" id="cd21650">
    <property type="entry name" value="CrtA-like"/>
    <property type="match status" value="1"/>
</dbReference>
<evidence type="ECO:0000313" key="2">
    <source>
        <dbReference type="Proteomes" id="UP000253370"/>
    </source>
</evidence>
<dbReference type="EMBL" id="QNTQ01000010">
    <property type="protein sequence ID" value="RBI84570.1"/>
    <property type="molecule type" value="Genomic_DNA"/>
</dbReference>
<comment type="caution">
    <text evidence="1">The sequence shown here is derived from an EMBL/GenBank/DDBJ whole genome shotgun (WGS) entry which is preliminary data.</text>
</comment>
<gene>
    <name evidence="1" type="ORF">DRV85_11455</name>
</gene>
<name>A0A365U9B9_9RHOB</name>
<organism evidence="1 2">
    <name type="scientific">Rhodosalinus halophilus</name>
    <dbReference type="NCBI Taxonomy" id="2259333"/>
    <lineage>
        <taxon>Bacteria</taxon>
        <taxon>Pseudomonadati</taxon>
        <taxon>Pseudomonadota</taxon>
        <taxon>Alphaproteobacteria</taxon>
        <taxon>Rhodobacterales</taxon>
        <taxon>Paracoccaceae</taxon>
        <taxon>Rhodosalinus</taxon>
    </lineage>
</organism>
<dbReference type="InterPro" id="IPR049574">
    <property type="entry name" value="CrtA-like"/>
</dbReference>
<proteinExistence type="predicted"/>
<keyword evidence="1" id="KW-0560">Oxidoreductase</keyword>
<dbReference type="Proteomes" id="UP000253370">
    <property type="component" value="Unassembled WGS sequence"/>
</dbReference>
<dbReference type="RefSeq" id="WP_113289609.1">
    <property type="nucleotide sequence ID" value="NZ_QNTQ01000010.1"/>
</dbReference>
<accession>A0A365U9B9</accession>
<dbReference type="OrthoDB" id="1122317at2"/>
<protein>
    <submittedName>
        <fullName evidence="1">Spheroidene monooxygenase</fullName>
    </submittedName>
</protein>
<evidence type="ECO:0000313" key="1">
    <source>
        <dbReference type="EMBL" id="RBI84570.1"/>
    </source>
</evidence>
<dbReference type="AlphaFoldDB" id="A0A365U9B9"/>
<dbReference type="GO" id="GO:0004497">
    <property type="term" value="F:monooxygenase activity"/>
    <property type="evidence" value="ECO:0007669"/>
    <property type="project" value="UniProtKB-KW"/>
</dbReference>
<dbReference type="NCBIfam" id="NF045923">
    <property type="entry name" value="SpheroidMoxCrtARhod"/>
    <property type="match status" value="1"/>
</dbReference>
<reference evidence="1 2" key="1">
    <citation type="submission" date="2018-07" db="EMBL/GenBank/DDBJ databases">
        <title>Rhodosalinus sp. strain E84T genomic sequence and assembly.</title>
        <authorList>
            <person name="Liu Z.-W."/>
            <person name="Lu D.-C."/>
        </authorList>
    </citation>
    <scope>NUCLEOTIDE SEQUENCE [LARGE SCALE GENOMIC DNA]</scope>
    <source>
        <strain evidence="1 2">E84</strain>
    </source>
</reference>
<sequence length="236" mass="26307">MVQTVSLSFFRFPKGFARVWAFTQMGFARWPMSRLPDVGFWKLCGSGVGEGFTPRPNWSVYAILATWPDLETAERLTAEAPVFRRYHDHAGEALSVFLTTTSVRGRGSGREPFEVTEAPRPGPVAALTRATIRPSKALQFWAAGPDISDVIGADPNVRFKIGIGEVPWFRQVTFSIWPDTSTMAAFARGNGPHGRAIRAVREGDWFSEELYARFRVRSVRGTWEGRNPVADLEIAA</sequence>
<keyword evidence="2" id="KW-1185">Reference proteome</keyword>
<keyword evidence="1" id="KW-0503">Monooxygenase</keyword>